<sequence>MINIHKRNYDLKTLVFYCYDTNVIYRFYFIIKFTFICYIDQDPYQMRFKIKNSSNMSSTFAIQ</sequence>
<keyword evidence="1" id="KW-1133">Transmembrane helix</keyword>
<dbReference type="EMBL" id="BMJO01000002">
    <property type="protein sequence ID" value="GGE45426.1"/>
    <property type="molecule type" value="Genomic_DNA"/>
</dbReference>
<dbReference type="AlphaFoldDB" id="A0A4V6NN20"/>
<organism evidence="3 4">
    <name type="scientific">Pedobacter psychrotolerans</name>
    <dbReference type="NCBI Taxonomy" id="1843235"/>
    <lineage>
        <taxon>Bacteria</taxon>
        <taxon>Pseudomonadati</taxon>
        <taxon>Bacteroidota</taxon>
        <taxon>Sphingobacteriia</taxon>
        <taxon>Sphingobacteriales</taxon>
        <taxon>Sphingobacteriaceae</taxon>
        <taxon>Pedobacter</taxon>
    </lineage>
</organism>
<reference evidence="5" key="2">
    <citation type="journal article" date="2019" name="Int. J. Syst. Evol. Microbiol.">
        <title>The Global Catalogue of Microorganisms (GCM) 10K type strain sequencing project: providing services to taxonomists for standard genome sequencing and annotation.</title>
        <authorList>
            <consortium name="The Broad Institute Genomics Platform"/>
            <consortium name="The Broad Institute Genome Sequencing Center for Infectious Disease"/>
            <person name="Wu L."/>
            <person name="Ma J."/>
        </authorList>
    </citation>
    <scope>NUCLEOTIDE SEQUENCE [LARGE SCALE GENOMIC DNA]</scope>
    <source>
        <strain evidence="5">CGMCC 1.15644</strain>
    </source>
</reference>
<evidence type="ECO:0000256" key="1">
    <source>
        <dbReference type="SAM" id="Phobius"/>
    </source>
</evidence>
<keyword evidence="1" id="KW-0812">Transmembrane</keyword>
<keyword evidence="5" id="KW-1185">Reference proteome</keyword>
<evidence type="ECO:0000313" key="4">
    <source>
        <dbReference type="Proteomes" id="UP000295684"/>
    </source>
</evidence>
<comment type="caution">
    <text evidence="3">The sequence shown here is derived from an EMBL/GenBank/DDBJ whole genome shotgun (WGS) entry which is preliminary data.</text>
</comment>
<reference evidence="3 4" key="3">
    <citation type="submission" date="2019-03" db="EMBL/GenBank/DDBJ databases">
        <title>Genomic Encyclopedia of Type Strains, Phase IV (KMG-IV): sequencing the most valuable type-strain genomes for metagenomic binning, comparative biology and taxonomic classification.</title>
        <authorList>
            <person name="Goeker M."/>
        </authorList>
    </citation>
    <scope>NUCLEOTIDE SEQUENCE [LARGE SCALE GENOMIC DNA]</scope>
    <source>
        <strain evidence="3 4">DSM 103236</strain>
    </source>
</reference>
<protein>
    <submittedName>
        <fullName evidence="3">Uncharacterized protein</fullName>
    </submittedName>
</protein>
<evidence type="ECO:0000313" key="3">
    <source>
        <dbReference type="EMBL" id="TCO25435.1"/>
    </source>
</evidence>
<accession>A0A4V6NN20</accession>
<feature type="transmembrane region" description="Helical" evidence="1">
    <location>
        <begin position="23"/>
        <end position="39"/>
    </location>
</feature>
<evidence type="ECO:0000313" key="2">
    <source>
        <dbReference type="EMBL" id="GGE45426.1"/>
    </source>
</evidence>
<reference evidence="2" key="1">
    <citation type="journal article" date="2014" name="Int. J. Syst. Evol. Microbiol.">
        <title>Complete genome of a new Firmicutes species belonging to the dominant human colonic microbiota ('Ruminococcus bicirculans') reveals two chromosomes and a selective capacity to utilize plant glucans.</title>
        <authorList>
            <consortium name="NISC Comparative Sequencing Program"/>
            <person name="Wegmann U."/>
            <person name="Louis P."/>
            <person name="Goesmann A."/>
            <person name="Henrissat B."/>
            <person name="Duncan S.H."/>
            <person name="Flint H.J."/>
        </authorList>
    </citation>
    <scope>NUCLEOTIDE SEQUENCE</scope>
    <source>
        <strain evidence="2">CGMCC 1.15644</strain>
    </source>
</reference>
<name>A0A4V6NN20_9SPHI</name>
<reference evidence="2" key="4">
    <citation type="submission" date="2024-05" db="EMBL/GenBank/DDBJ databases">
        <authorList>
            <person name="Sun Q."/>
            <person name="Zhou Y."/>
        </authorList>
    </citation>
    <scope>NUCLEOTIDE SEQUENCE</scope>
    <source>
        <strain evidence="2">CGMCC 1.15644</strain>
    </source>
</reference>
<dbReference type="Proteomes" id="UP000622648">
    <property type="component" value="Unassembled WGS sequence"/>
</dbReference>
<keyword evidence="1" id="KW-0472">Membrane</keyword>
<gene>
    <name evidence="3" type="ORF">EV200_104473</name>
    <name evidence="2" type="ORF">GCM10011413_09510</name>
</gene>
<evidence type="ECO:0000313" key="5">
    <source>
        <dbReference type="Proteomes" id="UP000622648"/>
    </source>
</evidence>
<dbReference type="EMBL" id="SLWO01000004">
    <property type="protein sequence ID" value="TCO25435.1"/>
    <property type="molecule type" value="Genomic_DNA"/>
</dbReference>
<proteinExistence type="predicted"/>
<dbReference type="Proteomes" id="UP000295684">
    <property type="component" value="Unassembled WGS sequence"/>
</dbReference>